<evidence type="ECO:0000313" key="1">
    <source>
        <dbReference type="EMBL" id="GAN63996.1"/>
    </source>
</evidence>
<evidence type="ECO:0000313" key="4">
    <source>
        <dbReference type="Proteomes" id="UP000321104"/>
    </source>
</evidence>
<reference evidence="2 4" key="2">
    <citation type="submission" date="2019-07" db="EMBL/GenBank/DDBJ databases">
        <title>Whole genome shotgun sequence of Acetobacter indonesiensis NBRC 16471.</title>
        <authorList>
            <person name="Hosoyama A."/>
            <person name="Uohara A."/>
            <person name="Ohji S."/>
            <person name="Ichikawa N."/>
        </authorList>
    </citation>
    <scope>NUCLEOTIDE SEQUENCE [LARGE SCALE GENOMIC DNA]</scope>
    <source>
        <strain evidence="2 4">NBRC 16471</strain>
    </source>
</reference>
<dbReference type="InterPro" id="IPR027405">
    <property type="entry name" value="YidB-like"/>
</dbReference>
<evidence type="ECO:0000313" key="3">
    <source>
        <dbReference type="Proteomes" id="UP000032673"/>
    </source>
</evidence>
<comment type="caution">
    <text evidence="2">The sequence shown here is derived from an EMBL/GenBank/DDBJ whole genome shotgun (WGS) entry which is preliminary data.</text>
</comment>
<accession>A0A6N3T0X8</accession>
<dbReference type="Proteomes" id="UP000321104">
    <property type="component" value="Unassembled WGS sequence"/>
</dbReference>
<organism evidence="2 4">
    <name type="scientific">Acetobacter indonesiensis</name>
    <dbReference type="NCBI Taxonomy" id="104101"/>
    <lineage>
        <taxon>Bacteria</taxon>
        <taxon>Pseudomonadati</taxon>
        <taxon>Pseudomonadota</taxon>
        <taxon>Alphaproteobacteria</taxon>
        <taxon>Acetobacterales</taxon>
        <taxon>Acetobacteraceae</taxon>
        <taxon>Acetobacter</taxon>
    </lineage>
</organism>
<keyword evidence="3" id="KW-1185">Reference proteome</keyword>
<protein>
    <submittedName>
        <fullName evidence="2">Uncharacterized protein</fullName>
    </submittedName>
</protein>
<gene>
    <name evidence="1" type="ORF">Abin_047_250</name>
    <name evidence="2" type="ORF">AIN02nite_08370</name>
</gene>
<dbReference type="SUPFAM" id="SSF140804">
    <property type="entry name" value="YidB-like"/>
    <property type="match status" value="1"/>
</dbReference>
<dbReference type="EMBL" id="BJXQ01000003">
    <property type="protein sequence ID" value="GEN02812.1"/>
    <property type="molecule type" value="Genomic_DNA"/>
</dbReference>
<proteinExistence type="predicted"/>
<dbReference type="Gene3D" id="1.10.10.690">
    <property type="entry name" value="YidB-like"/>
    <property type="match status" value="1"/>
</dbReference>
<evidence type="ECO:0000313" key="2">
    <source>
        <dbReference type="EMBL" id="GEN02812.1"/>
    </source>
</evidence>
<sequence length="134" mass="14782">MIMKIKDHITSAATQVGDFLTFAKQDESGLLSVINDILGPVPQPDHPSKLEERASAAGMIDVIRYWQATDKAPPATEEEIRQFFIPSELTSISDQTGLSEDATMSMLRELLPRSVRRRATNACLIPTKATINNV</sequence>
<dbReference type="Proteomes" id="UP000032673">
    <property type="component" value="Unassembled WGS sequence"/>
</dbReference>
<dbReference type="EMBL" id="BAMW01000045">
    <property type="protein sequence ID" value="GAN63996.1"/>
    <property type="molecule type" value="Genomic_DNA"/>
</dbReference>
<name>A0A6N3T0X8_9PROT</name>
<reference evidence="1 3" key="1">
    <citation type="submission" date="2012-11" db="EMBL/GenBank/DDBJ databases">
        <title>Whole genome sequence of Acetobacter indonesiensis 5H-1.</title>
        <authorList>
            <person name="Azuma Y."/>
            <person name="Higashiura N."/>
            <person name="Hirakawa H."/>
            <person name="Matsushita K."/>
        </authorList>
    </citation>
    <scope>NUCLEOTIDE SEQUENCE [LARGE SCALE GENOMIC DNA]</scope>
    <source>
        <strain evidence="1 3">5H-1</strain>
    </source>
</reference>
<dbReference type="AlphaFoldDB" id="A0A6N3T0X8"/>